<keyword evidence="8" id="KW-1185">Reference proteome</keyword>
<evidence type="ECO:0000313" key="8">
    <source>
        <dbReference type="Proteomes" id="UP001556692"/>
    </source>
</evidence>
<protein>
    <submittedName>
        <fullName evidence="7">TetR/AcrR family transcriptional regulator</fullName>
    </submittedName>
</protein>
<sequence length="236" mass="25677">MRPTAQSDETTIDEAGGADHRTRNGILRREQTRRKLMAAAVAVFSQKSPDAASIDDFIAQAGVSRGTFYNHFRSTHELLQAVNAAVSDGVLEVIDKMVLTFDDPLERIAAGCLAYMSLAIENRAWGRFIVQVGTQGEAGGKLVDVYLPRDIEMAAANGDFRFSAMQVAHDAILGGLVRSIQSVILGRTQPDHVRETLMVAFVGLGVDAERARRVCWMEVPKLPISGDSDFSALISE</sequence>
<dbReference type="InterPro" id="IPR050109">
    <property type="entry name" value="HTH-type_TetR-like_transc_reg"/>
</dbReference>
<keyword evidence="2 4" id="KW-0238">DNA-binding</keyword>
<keyword evidence="3" id="KW-0804">Transcription</keyword>
<dbReference type="RefSeq" id="WP_367955766.1">
    <property type="nucleotide sequence ID" value="NZ_JBDPGJ010000004.1"/>
</dbReference>
<dbReference type="PROSITE" id="PS50977">
    <property type="entry name" value="HTH_TETR_2"/>
    <property type="match status" value="1"/>
</dbReference>
<dbReference type="PANTHER" id="PTHR30055">
    <property type="entry name" value="HTH-TYPE TRANSCRIPTIONAL REGULATOR RUTR"/>
    <property type="match status" value="1"/>
</dbReference>
<comment type="caution">
    <text evidence="7">The sequence shown here is derived from an EMBL/GenBank/DDBJ whole genome shotgun (WGS) entry which is preliminary data.</text>
</comment>
<dbReference type="Gene3D" id="1.10.357.10">
    <property type="entry name" value="Tetracycline Repressor, domain 2"/>
    <property type="match status" value="1"/>
</dbReference>
<name>A0ABV3SMA0_9HYPH</name>
<dbReference type="InterPro" id="IPR001647">
    <property type="entry name" value="HTH_TetR"/>
</dbReference>
<dbReference type="SUPFAM" id="SSF46689">
    <property type="entry name" value="Homeodomain-like"/>
    <property type="match status" value="1"/>
</dbReference>
<dbReference type="EMBL" id="JBDPGJ010000004">
    <property type="protein sequence ID" value="MEX0407910.1"/>
    <property type="molecule type" value="Genomic_DNA"/>
</dbReference>
<evidence type="ECO:0000313" key="7">
    <source>
        <dbReference type="EMBL" id="MEX0407910.1"/>
    </source>
</evidence>
<reference evidence="7 8" key="1">
    <citation type="submission" date="2024-05" db="EMBL/GenBank/DDBJ databases">
        <authorList>
            <person name="Jiang F."/>
        </authorList>
    </citation>
    <scope>NUCLEOTIDE SEQUENCE [LARGE SCALE GENOMIC DNA]</scope>
    <source>
        <strain evidence="7 8">LZ166</strain>
    </source>
</reference>
<organism evidence="7 8">
    <name type="scientific">Aquibium pacificus</name>
    <dbReference type="NCBI Taxonomy" id="3153579"/>
    <lineage>
        <taxon>Bacteria</taxon>
        <taxon>Pseudomonadati</taxon>
        <taxon>Pseudomonadota</taxon>
        <taxon>Alphaproteobacteria</taxon>
        <taxon>Hyphomicrobiales</taxon>
        <taxon>Phyllobacteriaceae</taxon>
        <taxon>Aquibium</taxon>
    </lineage>
</organism>
<evidence type="ECO:0000256" key="3">
    <source>
        <dbReference type="ARBA" id="ARBA00023163"/>
    </source>
</evidence>
<feature type="region of interest" description="Disordered" evidence="5">
    <location>
        <begin position="1"/>
        <end position="24"/>
    </location>
</feature>
<accession>A0ABV3SMA0</accession>
<keyword evidence="1" id="KW-0805">Transcription regulation</keyword>
<evidence type="ECO:0000256" key="2">
    <source>
        <dbReference type="ARBA" id="ARBA00023125"/>
    </source>
</evidence>
<gene>
    <name evidence="7" type="ORF">ABGN05_19800</name>
</gene>
<evidence type="ECO:0000256" key="4">
    <source>
        <dbReference type="PROSITE-ProRule" id="PRU00335"/>
    </source>
</evidence>
<dbReference type="InterPro" id="IPR009057">
    <property type="entry name" value="Homeodomain-like_sf"/>
</dbReference>
<dbReference type="Pfam" id="PF21306">
    <property type="entry name" value="TetR_C_40"/>
    <property type="match status" value="1"/>
</dbReference>
<dbReference type="Proteomes" id="UP001556692">
    <property type="component" value="Unassembled WGS sequence"/>
</dbReference>
<proteinExistence type="predicted"/>
<dbReference type="Pfam" id="PF00440">
    <property type="entry name" value="TetR_N"/>
    <property type="match status" value="1"/>
</dbReference>
<feature type="domain" description="HTH tetR-type" evidence="6">
    <location>
        <begin position="30"/>
        <end position="90"/>
    </location>
</feature>
<dbReference type="PRINTS" id="PR00455">
    <property type="entry name" value="HTHTETR"/>
</dbReference>
<dbReference type="InterPro" id="IPR049513">
    <property type="entry name" value="TetR_C_40"/>
</dbReference>
<dbReference type="PANTHER" id="PTHR30055:SF234">
    <property type="entry name" value="HTH-TYPE TRANSCRIPTIONAL REGULATOR BETI"/>
    <property type="match status" value="1"/>
</dbReference>
<evidence type="ECO:0000256" key="5">
    <source>
        <dbReference type="SAM" id="MobiDB-lite"/>
    </source>
</evidence>
<evidence type="ECO:0000259" key="6">
    <source>
        <dbReference type="PROSITE" id="PS50977"/>
    </source>
</evidence>
<feature type="DNA-binding region" description="H-T-H motif" evidence="4">
    <location>
        <begin position="53"/>
        <end position="72"/>
    </location>
</feature>
<evidence type="ECO:0000256" key="1">
    <source>
        <dbReference type="ARBA" id="ARBA00023015"/>
    </source>
</evidence>